<protein>
    <recommendedName>
        <fullName evidence="1">LRAT domain-containing protein</fullName>
    </recommendedName>
</protein>
<gene>
    <name evidence="2" type="ORF">ABT56_06835</name>
</gene>
<dbReference type="InterPro" id="IPR007053">
    <property type="entry name" value="LRAT_dom"/>
</dbReference>
<evidence type="ECO:0000259" key="1">
    <source>
        <dbReference type="Pfam" id="PF04970"/>
    </source>
</evidence>
<evidence type="ECO:0000313" key="3">
    <source>
        <dbReference type="Proteomes" id="UP000036097"/>
    </source>
</evidence>
<reference evidence="2 3" key="1">
    <citation type="submission" date="2015-05" db="EMBL/GenBank/DDBJ databases">
        <title>Photobacterium galathea sp. nov.</title>
        <authorList>
            <person name="Machado H."/>
            <person name="Gram L."/>
        </authorList>
    </citation>
    <scope>NUCLEOTIDE SEQUENCE [LARGE SCALE GENOMIC DNA]</scope>
    <source>
        <strain evidence="2 3">CGMCC 1.12159</strain>
    </source>
</reference>
<feature type="domain" description="LRAT" evidence="1">
    <location>
        <begin position="4"/>
        <end position="91"/>
    </location>
</feature>
<proteinExistence type="predicted"/>
<dbReference type="Proteomes" id="UP000036097">
    <property type="component" value="Unassembled WGS sequence"/>
</dbReference>
<comment type="caution">
    <text evidence="2">The sequence shown here is derived from an EMBL/GenBank/DDBJ whole genome shotgun (WGS) entry which is preliminary data.</text>
</comment>
<dbReference type="OrthoDB" id="6398855at2"/>
<dbReference type="Pfam" id="PF04970">
    <property type="entry name" value="LRAT"/>
    <property type="match status" value="1"/>
</dbReference>
<dbReference type="STRING" id="1195763.ABT56_06835"/>
<sequence length="169" mass="18666">MTHYAPGTVVKVRCSTYWHYGMADGHGYVVHNSKKWRQVTRETEAEFSEGRQIVLSDIQGRDPEQALDYALSQIGRRYNLFSQNCEQFVREAHGLTKECTQLQRLLVTVAGGYITVSALNPVVKLAGLGLICGALVGSVENSPYERAVKGAQLVAGTAIVISTVLRRIR</sequence>
<evidence type="ECO:0000313" key="2">
    <source>
        <dbReference type="EMBL" id="KLV07243.1"/>
    </source>
</evidence>
<dbReference type="RefSeq" id="WP_047878096.1">
    <property type="nucleotide sequence ID" value="NZ_LDOT01000006.1"/>
</dbReference>
<organism evidence="2 3">
    <name type="scientific">Photobacterium aquae</name>
    <dbReference type="NCBI Taxonomy" id="1195763"/>
    <lineage>
        <taxon>Bacteria</taxon>
        <taxon>Pseudomonadati</taxon>
        <taxon>Pseudomonadota</taxon>
        <taxon>Gammaproteobacteria</taxon>
        <taxon>Vibrionales</taxon>
        <taxon>Vibrionaceae</taxon>
        <taxon>Photobacterium</taxon>
    </lineage>
</organism>
<dbReference type="EMBL" id="LDOT01000006">
    <property type="protein sequence ID" value="KLV07243.1"/>
    <property type="molecule type" value="Genomic_DNA"/>
</dbReference>
<accession>A0A0J1H687</accession>
<dbReference type="PATRIC" id="fig|1195763.3.peg.1462"/>
<dbReference type="AlphaFoldDB" id="A0A0J1H687"/>
<keyword evidence="3" id="KW-1185">Reference proteome</keyword>
<name>A0A0J1H687_9GAMM</name>
<dbReference type="Gene3D" id="3.90.1720.10">
    <property type="entry name" value="endopeptidase domain like (from Nostoc punctiforme)"/>
    <property type="match status" value="1"/>
</dbReference>